<accession>A0A2I2ZUA7</accession>
<dbReference type="OMA" id="FIENVMH"/>
<name>A0A2I2ZUA7_GORGO</name>
<feature type="region of interest" description="Disordered" evidence="1">
    <location>
        <begin position="1"/>
        <end position="32"/>
    </location>
</feature>
<dbReference type="GeneTree" id="ENSGT00940000153997"/>
<feature type="compositionally biased region" description="Basic and acidic residues" evidence="1">
    <location>
        <begin position="1"/>
        <end position="10"/>
    </location>
</feature>
<protein>
    <submittedName>
        <fullName evidence="2">Uncharacterized protein</fullName>
    </submittedName>
</protein>
<dbReference type="AlphaFoldDB" id="A0A2I2ZUA7"/>
<organism evidence="2 3">
    <name type="scientific">Gorilla gorilla gorilla</name>
    <name type="common">Western lowland gorilla</name>
    <dbReference type="NCBI Taxonomy" id="9595"/>
    <lineage>
        <taxon>Eukaryota</taxon>
        <taxon>Metazoa</taxon>
        <taxon>Chordata</taxon>
        <taxon>Craniata</taxon>
        <taxon>Vertebrata</taxon>
        <taxon>Euteleostomi</taxon>
        <taxon>Mammalia</taxon>
        <taxon>Eutheria</taxon>
        <taxon>Euarchontoglires</taxon>
        <taxon>Primates</taxon>
        <taxon>Haplorrhini</taxon>
        <taxon>Catarrhini</taxon>
        <taxon>Hominidae</taxon>
        <taxon>Gorilla</taxon>
    </lineage>
</organism>
<reference evidence="2" key="3">
    <citation type="submission" date="2025-08" db="UniProtKB">
        <authorList>
            <consortium name="Ensembl"/>
        </authorList>
    </citation>
    <scope>IDENTIFICATION</scope>
</reference>
<dbReference type="EMBL" id="CABD030071082">
    <property type="status" value="NOT_ANNOTATED_CDS"/>
    <property type="molecule type" value="Genomic_DNA"/>
</dbReference>
<evidence type="ECO:0000256" key="1">
    <source>
        <dbReference type="SAM" id="MobiDB-lite"/>
    </source>
</evidence>
<dbReference type="Proteomes" id="UP000001519">
    <property type="component" value="Chromosome 10"/>
</dbReference>
<feature type="compositionally biased region" description="Polar residues" evidence="1">
    <location>
        <begin position="11"/>
        <end position="27"/>
    </location>
</feature>
<dbReference type="STRING" id="9593.ENSGGOP00000050809"/>
<keyword evidence="3" id="KW-1185">Reference proteome</keyword>
<evidence type="ECO:0000313" key="2">
    <source>
        <dbReference type="Ensembl" id="ENSGGOP00000050809.1"/>
    </source>
</evidence>
<reference evidence="2 3" key="2">
    <citation type="journal article" date="2012" name="Nature">
        <title>Insights into hominid evolution from the gorilla genome sequence.</title>
        <authorList>
            <person name="Scally A."/>
            <person name="Dutheil J.Y."/>
            <person name="Hillier L.W."/>
            <person name="Jordan G.E."/>
            <person name="Goodhead I."/>
            <person name="Herrero J."/>
            <person name="Hobolth A."/>
            <person name="Lappalainen T."/>
            <person name="Mailund T."/>
            <person name="Marques-Bonet T."/>
            <person name="McCarthy S."/>
            <person name="Montgomery S.H."/>
            <person name="Schwalie P.C."/>
            <person name="Tang Y.A."/>
            <person name="Ward M.C."/>
            <person name="Xue Y."/>
            <person name="Yngvadottir B."/>
            <person name="Alkan C."/>
            <person name="Andersen L.N."/>
            <person name="Ayub Q."/>
            <person name="Ball E.V."/>
            <person name="Beal K."/>
            <person name="Bradley B.J."/>
            <person name="Chen Y."/>
            <person name="Clee C.M."/>
            <person name="Fitzgerald S."/>
            <person name="Graves T.A."/>
            <person name="Gu Y."/>
            <person name="Heath P."/>
            <person name="Heger A."/>
            <person name="Karakoc E."/>
            <person name="Kolb-Kokocinski A."/>
            <person name="Laird G.K."/>
            <person name="Lunter G."/>
            <person name="Meader S."/>
            <person name="Mort M."/>
            <person name="Mullikin J.C."/>
            <person name="Munch K."/>
            <person name="O'Connor T.D."/>
            <person name="Phillips A.D."/>
            <person name="Prado-Martinez J."/>
            <person name="Rogers A.S."/>
            <person name="Sajjadian S."/>
            <person name="Schmidt D."/>
            <person name="Shaw K."/>
            <person name="Simpson J.T."/>
            <person name="Stenson P.D."/>
            <person name="Turner D.J."/>
            <person name="Vigilant L."/>
            <person name="Vilella A.J."/>
            <person name="Whitener W."/>
            <person name="Zhu B."/>
            <person name="Cooper D.N."/>
            <person name="de Jong P."/>
            <person name="Dermitzakis E.T."/>
            <person name="Eichler E.E."/>
            <person name="Flicek P."/>
            <person name="Goldman N."/>
            <person name="Mundy N.I."/>
            <person name="Ning Z."/>
            <person name="Odom D.T."/>
            <person name="Ponting C.P."/>
            <person name="Quail M.A."/>
            <person name="Ryder O.A."/>
            <person name="Searle S.M."/>
            <person name="Warren W.C."/>
            <person name="Wilson R.K."/>
            <person name="Schierup M.H."/>
            <person name="Rogers J."/>
            <person name="Tyler-Smith C."/>
            <person name="Durbin R."/>
        </authorList>
    </citation>
    <scope>NUCLEOTIDE SEQUENCE [LARGE SCALE GENOMIC DNA]</scope>
</reference>
<proteinExistence type="predicted"/>
<dbReference type="Ensembl" id="ENSGGOT00000062000.1">
    <property type="protein sequence ID" value="ENSGGOP00000050809.1"/>
    <property type="gene ID" value="ENSGGOG00000040296.1"/>
</dbReference>
<dbReference type="InParanoid" id="A0A2I2ZUA7"/>
<reference evidence="3" key="1">
    <citation type="submission" date="2011-05" db="EMBL/GenBank/DDBJ databases">
        <title>Insights into the evolution of the great apes provided by the gorilla genome.</title>
        <authorList>
            <person name="Scally A."/>
        </authorList>
    </citation>
    <scope>NUCLEOTIDE SEQUENCE [LARGE SCALE GENOMIC DNA]</scope>
</reference>
<evidence type="ECO:0000313" key="3">
    <source>
        <dbReference type="Proteomes" id="UP000001519"/>
    </source>
</evidence>
<dbReference type="Bgee" id="ENSGGOG00000040296">
    <property type="expression patterns" value="Expressed in prefrontal cortex and 5 other cell types or tissues"/>
</dbReference>
<reference evidence="2" key="4">
    <citation type="submission" date="2025-09" db="UniProtKB">
        <authorList>
            <consortium name="Ensembl"/>
        </authorList>
    </citation>
    <scope>IDENTIFICATION</scope>
</reference>
<sequence>MPRQIRDSLSTERPPTSSFTMNRTTADQELAPASEPVWERPWSVEEIRRSSQSWSLAADAGLLQFLQEFSQQTISRTHEIKKQVDGLIRETKATDCRLHNVFNDFLMLSNTQFIENVSYLVIL</sequence>